<reference evidence="4 5" key="1">
    <citation type="journal article" date="2017" name="ISME J.">
        <title>Unveiling bifidobacterial biogeography across the mammalian branch of the tree of life.</title>
        <authorList>
            <person name="Milani C."/>
            <person name="Mangifesta M."/>
            <person name="Mancabelli L."/>
            <person name="Lugli G.A."/>
            <person name="James K."/>
            <person name="Duranti S."/>
            <person name="Turroni F."/>
            <person name="Ferrario C."/>
            <person name="Ossiprandi M.C."/>
            <person name="van Sinderen D."/>
            <person name="Ventura M."/>
        </authorList>
    </citation>
    <scope>NUCLEOTIDE SEQUENCE [LARGE SCALE GENOMIC DNA]</scope>
    <source>
        <strain evidence="4 5">70</strain>
    </source>
</reference>
<keyword evidence="3" id="KW-0732">Signal</keyword>
<comment type="caution">
    <text evidence="4">The sequence shown here is derived from an EMBL/GenBank/DDBJ whole genome shotgun (WGS) entry which is preliminary data.</text>
</comment>
<protein>
    <recommendedName>
        <fullName evidence="6">Secreted protein</fullName>
    </recommendedName>
</protein>
<evidence type="ECO:0000313" key="5">
    <source>
        <dbReference type="Proteomes" id="UP000217986"/>
    </source>
</evidence>
<feature type="region of interest" description="Disordered" evidence="1">
    <location>
        <begin position="522"/>
        <end position="575"/>
    </location>
</feature>
<proteinExistence type="predicted"/>
<feature type="signal peptide" evidence="3">
    <location>
        <begin position="1"/>
        <end position="31"/>
    </location>
</feature>
<keyword evidence="2" id="KW-0472">Membrane</keyword>
<evidence type="ECO:0008006" key="6">
    <source>
        <dbReference type="Google" id="ProtNLM"/>
    </source>
</evidence>
<dbReference type="OrthoDB" id="3242630at2"/>
<keyword evidence="2" id="KW-1133">Transmembrane helix</keyword>
<keyword evidence="2" id="KW-0812">Transmembrane</keyword>
<name>A0A2A2ELG9_9BIFI</name>
<dbReference type="Pfam" id="PF19516">
    <property type="entry name" value="DUF6049"/>
    <property type="match status" value="1"/>
</dbReference>
<organism evidence="4 5">
    <name type="scientific">Bifidobacterium italicum</name>
    <dbReference type="NCBI Taxonomy" id="1960968"/>
    <lineage>
        <taxon>Bacteria</taxon>
        <taxon>Bacillati</taxon>
        <taxon>Actinomycetota</taxon>
        <taxon>Actinomycetes</taxon>
        <taxon>Bifidobacteriales</taxon>
        <taxon>Bifidobacteriaceae</taxon>
        <taxon>Bifidobacterium</taxon>
    </lineage>
</organism>
<feature type="chain" id="PRO_5038839947" description="Secreted protein" evidence="3">
    <location>
        <begin position="32"/>
        <end position="754"/>
    </location>
</feature>
<evidence type="ECO:0000256" key="3">
    <source>
        <dbReference type="SAM" id="SignalP"/>
    </source>
</evidence>
<gene>
    <name evidence="4" type="ORF">B1400_0313</name>
</gene>
<dbReference type="AlphaFoldDB" id="A0A2A2ELG9"/>
<keyword evidence="5" id="KW-1185">Reference proteome</keyword>
<evidence type="ECO:0000256" key="2">
    <source>
        <dbReference type="SAM" id="Phobius"/>
    </source>
</evidence>
<evidence type="ECO:0000256" key="1">
    <source>
        <dbReference type="SAM" id="MobiDB-lite"/>
    </source>
</evidence>
<dbReference type="InterPro" id="IPR046112">
    <property type="entry name" value="DUF6049"/>
</dbReference>
<feature type="compositionally biased region" description="Low complexity" evidence="1">
    <location>
        <begin position="544"/>
        <end position="560"/>
    </location>
</feature>
<evidence type="ECO:0000313" key="4">
    <source>
        <dbReference type="EMBL" id="PAU69778.1"/>
    </source>
</evidence>
<accession>A0A2A2ELG9</accession>
<dbReference type="RefSeq" id="WP_095612734.1">
    <property type="nucleotide sequence ID" value="NZ_MVOG01000005.1"/>
</dbReference>
<feature type="transmembrane region" description="Helical" evidence="2">
    <location>
        <begin position="726"/>
        <end position="743"/>
    </location>
</feature>
<sequence length="754" mass="79207">MNRRHTNPHVRRRAWCALLVLLMAIATVLDVQTPRAAADEGDAATTDVPGVALSVESLTAVVTATSGFSATLTVENRTTQTMPAGVIDILTNPDYNFVSRTDVQEWADGVAQIDTTHELVHADVASIPAGGRVSVHADLSPHDSALAALTTWGPRPLRILYTAQTADGAQPTGAALNTYITRSQDGVAGERTPSIGMSVVMPLTSHGWSVDTQARQRLITSNASDVPASAIATLGEDERKALHDKDQLSTKYPQLQVVADPSVLKTLGTPHLTALMQPARFDITAYARADDPQAYARAGVGKDIWSAESALAQLRGTIGDTSANAPTIAWQGSDSWTMDALDAAREAGYDTVIATGDFNIADDSTAQTLVYRVPTEHGDVTVLGAQPTLTALANAHASSQHARAERTDAGRIARFIAQSAFYQMEQPYAQRTLLVCFGEDATAQEVRMLMDALGDASWIDLKSLADLTGQDTLIDSALTPQLIDENVGLSDGRAETVRETLVQLGASRDDLSRLASSILGGRDGAATKSGGAPKDDANDEGDADATGASSPTASATANATVDAQSAPPEASDGSRLTESAYARRLLDAHDTLALFALQGDTALCTSMSKATQELADAALGAITLSPSGNISVLSETASMPVTVSNGLPFPIDVHVSSRTDAIEIVTARMTPITVPAHGEAQASISIRVTTSGTAVAREQLVDRDGVPFGAVQQTSITSSLQISDKSGLIIIIIAVVLGLLGLWRQFHRKKDPDE</sequence>
<dbReference type="Proteomes" id="UP000217986">
    <property type="component" value="Unassembled WGS sequence"/>
</dbReference>
<dbReference type="EMBL" id="MVOG01000005">
    <property type="protein sequence ID" value="PAU69778.1"/>
    <property type="molecule type" value="Genomic_DNA"/>
</dbReference>